<dbReference type="AlphaFoldDB" id="A0A1F6C4B1"/>
<accession>A0A1F6C4B1</accession>
<keyword evidence="1" id="KW-1133">Transmembrane helix</keyword>
<dbReference type="InterPro" id="IPR012902">
    <property type="entry name" value="N_methyl_site"/>
</dbReference>
<sequence length="157" mass="16731">MIEYRVGSQKGFTYIELIIVIGIFIILASIAIVNLNPDNQFAQARNTQRASHINTIILAVTQRNADHQGVFEENCSAGAIPASATKMANGAGNYDIASCLVPIYLPSMSFDPSAADAHYTNSTDYDTGYFIQKAAGAGRVTITAPSAELGQVISVTQ</sequence>
<keyword evidence="1" id="KW-0812">Transmembrane</keyword>
<dbReference type="STRING" id="1798473.A3G50_02785"/>
<evidence type="ECO:0008006" key="4">
    <source>
        <dbReference type="Google" id="ProtNLM"/>
    </source>
</evidence>
<comment type="caution">
    <text evidence="2">The sequence shown here is derived from an EMBL/GenBank/DDBJ whole genome shotgun (WGS) entry which is preliminary data.</text>
</comment>
<dbReference type="SUPFAM" id="SSF54523">
    <property type="entry name" value="Pili subunits"/>
    <property type="match status" value="1"/>
</dbReference>
<dbReference type="EMBL" id="MFKM01000002">
    <property type="protein sequence ID" value="OGG43913.1"/>
    <property type="molecule type" value="Genomic_DNA"/>
</dbReference>
<protein>
    <recommendedName>
        <fullName evidence="4">Type II secretion system protein GspG C-terminal domain-containing protein</fullName>
    </recommendedName>
</protein>
<proteinExistence type="predicted"/>
<organism evidence="2 3">
    <name type="scientific">Candidatus Jorgensenbacteria bacterium RIFCSPLOWO2_12_FULL_42_11</name>
    <dbReference type="NCBI Taxonomy" id="1798473"/>
    <lineage>
        <taxon>Bacteria</taxon>
        <taxon>Candidatus Joergenseniibacteriota</taxon>
    </lineage>
</organism>
<gene>
    <name evidence="2" type="ORF">A3G50_02785</name>
</gene>
<dbReference type="Gene3D" id="3.30.700.10">
    <property type="entry name" value="Glycoprotein, Type 4 Pilin"/>
    <property type="match status" value="1"/>
</dbReference>
<evidence type="ECO:0000313" key="3">
    <source>
        <dbReference type="Proteomes" id="UP000176633"/>
    </source>
</evidence>
<evidence type="ECO:0000313" key="2">
    <source>
        <dbReference type="EMBL" id="OGG43913.1"/>
    </source>
</evidence>
<feature type="transmembrane region" description="Helical" evidence="1">
    <location>
        <begin position="12"/>
        <end position="33"/>
    </location>
</feature>
<dbReference type="NCBIfam" id="TIGR02532">
    <property type="entry name" value="IV_pilin_GFxxxE"/>
    <property type="match status" value="1"/>
</dbReference>
<dbReference type="InterPro" id="IPR045584">
    <property type="entry name" value="Pilin-like"/>
</dbReference>
<reference evidence="2 3" key="1">
    <citation type="journal article" date="2016" name="Nat. Commun.">
        <title>Thousands of microbial genomes shed light on interconnected biogeochemical processes in an aquifer system.</title>
        <authorList>
            <person name="Anantharaman K."/>
            <person name="Brown C.T."/>
            <person name="Hug L.A."/>
            <person name="Sharon I."/>
            <person name="Castelle C.J."/>
            <person name="Probst A.J."/>
            <person name="Thomas B.C."/>
            <person name="Singh A."/>
            <person name="Wilkins M.J."/>
            <person name="Karaoz U."/>
            <person name="Brodie E.L."/>
            <person name="Williams K.H."/>
            <person name="Hubbard S.S."/>
            <person name="Banfield J.F."/>
        </authorList>
    </citation>
    <scope>NUCLEOTIDE SEQUENCE [LARGE SCALE GENOMIC DNA]</scope>
</reference>
<dbReference type="Proteomes" id="UP000176633">
    <property type="component" value="Unassembled WGS sequence"/>
</dbReference>
<evidence type="ECO:0000256" key="1">
    <source>
        <dbReference type="SAM" id="Phobius"/>
    </source>
</evidence>
<name>A0A1F6C4B1_9BACT</name>
<keyword evidence="1" id="KW-0472">Membrane</keyword>